<evidence type="ECO:0000313" key="2">
    <source>
        <dbReference type="EMBL" id="MDW4572597.1"/>
    </source>
</evidence>
<protein>
    <submittedName>
        <fullName evidence="2">DUF6177 family protein</fullName>
    </submittedName>
</protein>
<gene>
    <name evidence="2" type="ORF">R8Z58_07365</name>
</gene>
<keyword evidence="3" id="KW-1185">Reference proteome</keyword>
<feature type="region of interest" description="Disordered" evidence="1">
    <location>
        <begin position="1"/>
        <end position="23"/>
    </location>
</feature>
<dbReference type="Pfam" id="PF19674">
    <property type="entry name" value="DUF6177"/>
    <property type="match status" value="1"/>
</dbReference>
<dbReference type="Proteomes" id="UP001283109">
    <property type="component" value="Unassembled WGS sequence"/>
</dbReference>
<organism evidence="2 3">
    <name type="scientific">Microbacterium arthrosphaerae</name>
    <dbReference type="NCBI Taxonomy" id="792652"/>
    <lineage>
        <taxon>Bacteria</taxon>
        <taxon>Bacillati</taxon>
        <taxon>Actinomycetota</taxon>
        <taxon>Actinomycetes</taxon>
        <taxon>Micrococcales</taxon>
        <taxon>Microbacteriaceae</taxon>
        <taxon>Microbacterium</taxon>
    </lineage>
</organism>
<sequence>MPFELHPDQVTASVPPPHPLSSSKWNATVTSWSGAAAVQLTRGRRDWLRSVLRSGGRPLLITPPASRMSVGMLAALRASGGDWLLADERGVSRLNSDPVEVPAAPAHSTGEAWLGEVVEAVQVSVSVHHRADAGAEIGRAVEVVLGDGPGWGTSEPVTRVWDPRAITELARGRMPRPTRVFVASEAGAGAGLVRRVDTGVIEEWKFLLPGASGADAVGCLRTISKRQDILLGTAWACAAGGDATFGRELARGLRPLAVAVGPRALRRSRWNPDPQLAHVKWVGSRPRMRTLLVDVTASDQESLAALLRGVDPEMLARGLGATSDAQ</sequence>
<proteinExistence type="predicted"/>
<name>A0ABU4GZT5_9MICO</name>
<comment type="caution">
    <text evidence="2">The sequence shown here is derived from an EMBL/GenBank/DDBJ whole genome shotgun (WGS) entry which is preliminary data.</text>
</comment>
<dbReference type="RefSeq" id="WP_318353122.1">
    <property type="nucleotide sequence ID" value="NZ_JAWQEV010000002.1"/>
</dbReference>
<evidence type="ECO:0000313" key="3">
    <source>
        <dbReference type="Proteomes" id="UP001283109"/>
    </source>
</evidence>
<dbReference type="EMBL" id="JAWQEV010000002">
    <property type="protein sequence ID" value="MDW4572597.1"/>
    <property type="molecule type" value="Genomic_DNA"/>
</dbReference>
<reference evidence="2 3" key="1">
    <citation type="submission" date="2023-11" db="EMBL/GenBank/DDBJ databases">
        <title>Draft genome sequence of Microbacterium arthrosphaerae JCM 30492.</title>
        <authorList>
            <person name="Zhang G."/>
            <person name="Ding Y."/>
        </authorList>
    </citation>
    <scope>NUCLEOTIDE SEQUENCE [LARGE SCALE GENOMIC DNA]</scope>
    <source>
        <strain evidence="2 3">JCM 30492</strain>
    </source>
</reference>
<evidence type="ECO:0000256" key="1">
    <source>
        <dbReference type="SAM" id="MobiDB-lite"/>
    </source>
</evidence>
<accession>A0ABU4GZT5</accession>
<dbReference type="InterPro" id="IPR046175">
    <property type="entry name" value="DUF6177"/>
</dbReference>